<proteinExistence type="predicted"/>
<evidence type="ECO:0000313" key="2">
    <source>
        <dbReference type="Proteomes" id="UP000784294"/>
    </source>
</evidence>
<comment type="caution">
    <text evidence="1">The sequence shown here is derived from an EMBL/GenBank/DDBJ whole genome shotgun (WGS) entry which is preliminary data.</text>
</comment>
<dbReference type="AlphaFoldDB" id="A0A3S5BMQ6"/>
<sequence length="90" mass="9932">MKRYLLQYGRCVADLGALVTSAKIQSLNTDKTEMGSLPPHHDAIVLFHSRNVEQPGASATQMVGVNYRQPYHSIIQPQVPLPLRRSGCSS</sequence>
<keyword evidence="2" id="KW-1185">Reference proteome</keyword>
<name>A0A3S5BMQ6_9PLAT</name>
<dbReference type="EMBL" id="CAAALY010115776">
    <property type="protein sequence ID" value="VEL30807.1"/>
    <property type="molecule type" value="Genomic_DNA"/>
</dbReference>
<gene>
    <name evidence="1" type="ORF">PXEA_LOCUS24247</name>
</gene>
<reference evidence="1" key="1">
    <citation type="submission" date="2018-11" db="EMBL/GenBank/DDBJ databases">
        <authorList>
            <consortium name="Pathogen Informatics"/>
        </authorList>
    </citation>
    <scope>NUCLEOTIDE SEQUENCE</scope>
</reference>
<accession>A0A3S5BMQ6</accession>
<organism evidence="1 2">
    <name type="scientific">Protopolystoma xenopodis</name>
    <dbReference type="NCBI Taxonomy" id="117903"/>
    <lineage>
        <taxon>Eukaryota</taxon>
        <taxon>Metazoa</taxon>
        <taxon>Spiralia</taxon>
        <taxon>Lophotrochozoa</taxon>
        <taxon>Platyhelminthes</taxon>
        <taxon>Monogenea</taxon>
        <taxon>Polyopisthocotylea</taxon>
        <taxon>Polystomatidea</taxon>
        <taxon>Polystomatidae</taxon>
        <taxon>Protopolystoma</taxon>
    </lineage>
</organism>
<dbReference type="Proteomes" id="UP000784294">
    <property type="component" value="Unassembled WGS sequence"/>
</dbReference>
<evidence type="ECO:0000313" key="1">
    <source>
        <dbReference type="EMBL" id="VEL30807.1"/>
    </source>
</evidence>
<protein>
    <submittedName>
        <fullName evidence="1">Uncharacterized protein</fullName>
    </submittedName>
</protein>